<dbReference type="InterPro" id="IPR029016">
    <property type="entry name" value="GAF-like_dom_sf"/>
</dbReference>
<dbReference type="AlphaFoldDB" id="D0L5V7"/>
<dbReference type="InterPro" id="IPR036388">
    <property type="entry name" value="WH-like_DNA-bd_sf"/>
</dbReference>
<dbReference type="Gene3D" id="1.10.10.10">
    <property type="entry name" value="Winged helix-like DNA-binding domain superfamily/Winged helix DNA-binding domain"/>
    <property type="match status" value="1"/>
</dbReference>
<evidence type="ECO:0000256" key="3">
    <source>
        <dbReference type="ARBA" id="ARBA00023015"/>
    </source>
</evidence>
<dbReference type="PIRSF" id="PIRSF036625">
    <property type="entry name" value="GAF_ANTAR"/>
    <property type="match status" value="1"/>
</dbReference>
<keyword evidence="4" id="KW-0804">Transcription</keyword>
<keyword evidence="1" id="KW-0808">Transferase</keyword>
<dbReference type="SMART" id="SM01012">
    <property type="entry name" value="ANTAR"/>
    <property type="match status" value="1"/>
</dbReference>
<dbReference type="InterPro" id="IPR005561">
    <property type="entry name" value="ANTAR"/>
</dbReference>
<dbReference type="SUPFAM" id="SSF52172">
    <property type="entry name" value="CheY-like"/>
    <property type="match status" value="1"/>
</dbReference>
<evidence type="ECO:0000256" key="1">
    <source>
        <dbReference type="ARBA" id="ARBA00022679"/>
    </source>
</evidence>
<dbReference type="GO" id="GO:0003723">
    <property type="term" value="F:RNA binding"/>
    <property type="evidence" value="ECO:0007669"/>
    <property type="project" value="InterPro"/>
</dbReference>
<evidence type="ECO:0000256" key="2">
    <source>
        <dbReference type="ARBA" id="ARBA00022777"/>
    </source>
</evidence>
<evidence type="ECO:0000256" key="4">
    <source>
        <dbReference type="ARBA" id="ARBA00023163"/>
    </source>
</evidence>
<dbReference type="RefSeq" id="WP_012835933.1">
    <property type="nucleotide sequence ID" value="NC_013441.1"/>
</dbReference>
<accession>D0L5V7</accession>
<keyword evidence="7" id="KW-1185">Reference proteome</keyword>
<keyword evidence="3" id="KW-0805">Transcription regulation</keyword>
<dbReference type="PROSITE" id="PS50921">
    <property type="entry name" value="ANTAR"/>
    <property type="match status" value="1"/>
</dbReference>
<dbReference type="EMBL" id="CP001802">
    <property type="protein sequence ID" value="ACY23443.1"/>
    <property type="molecule type" value="Genomic_DNA"/>
</dbReference>
<dbReference type="Pfam" id="PF13185">
    <property type="entry name" value="GAF_2"/>
    <property type="match status" value="1"/>
</dbReference>
<dbReference type="Gene3D" id="3.30.450.40">
    <property type="match status" value="1"/>
</dbReference>
<dbReference type="STRING" id="526226.Gbro_4298"/>
<dbReference type="SMART" id="SM00065">
    <property type="entry name" value="GAF"/>
    <property type="match status" value="1"/>
</dbReference>
<dbReference type="InterPro" id="IPR012074">
    <property type="entry name" value="GAF_ANTAR"/>
</dbReference>
<evidence type="ECO:0000259" key="5">
    <source>
        <dbReference type="PROSITE" id="PS50921"/>
    </source>
</evidence>
<dbReference type="SUPFAM" id="SSF55781">
    <property type="entry name" value="GAF domain-like"/>
    <property type="match status" value="1"/>
</dbReference>
<keyword evidence="2" id="KW-0418">Kinase</keyword>
<dbReference type="Proteomes" id="UP000001219">
    <property type="component" value="Chromosome"/>
</dbReference>
<dbReference type="Pfam" id="PF03861">
    <property type="entry name" value="ANTAR"/>
    <property type="match status" value="1"/>
</dbReference>
<reference evidence="7" key="1">
    <citation type="submission" date="2009-10" db="EMBL/GenBank/DDBJ databases">
        <title>The complete chromosome of Gordonia bronchialis DSM 43247.</title>
        <authorList>
            <consortium name="US DOE Joint Genome Institute (JGI-PGF)"/>
            <person name="Lucas S."/>
            <person name="Copeland A."/>
            <person name="Lapidus A."/>
            <person name="Glavina del Rio T."/>
            <person name="Dalin E."/>
            <person name="Tice H."/>
            <person name="Bruce D."/>
            <person name="Goodwin L."/>
            <person name="Pitluck S."/>
            <person name="Kyrpides N."/>
            <person name="Mavromatis K."/>
            <person name="Ivanova N."/>
            <person name="Ovchinnikova G."/>
            <person name="Saunders E."/>
            <person name="Brettin T."/>
            <person name="Detter J.C."/>
            <person name="Han C."/>
            <person name="Larimer F."/>
            <person name="Land M."/>
            <person name="Hauser L."/>
            <person name="Markowitz V."/>
            <person name="Cheng J.-F."/>
            <person name="Hugenholtz P."/>
            <person name="Woyke T."/>
            <person name="Wu D."/>
            <person name="Jando M."/>
            <person name="Schneider S."/>
            <person name="Goeker M."/>
            <person name="Klenk H.-P."/>
            <person name="Eisen J.A."/>
        </authorList>
    </citation>
    <scope>NUCLEOTIDE SEQUENCE [LARGE SCALE GENOMIC DNA]</scope>
    <source>
        <strain evidence="7">ATCC 25592 / DSM 43247 / BCRC 13721 / JCM 3198 / KCTC 3076 / NBRC 16047 / NCTC 10667</strain>
    </source>
</reference>
<dbReference type="GO" id="GO:0016301">
    <property type="term" value="F:kinase activity"/>
    <property type="evidence" value="ECO:0007669"/>
    <property type="project" value="UniProtKB-KW"/>
</dbReference>
<sequence>MSAKEPSAKEPDEVSPSVATLHAAIARLARDMHGSSEVSVAPDDVLSQVTQAAVELIPGVDHAGVTLVRRRHRSTPPELESTAETGPIPRQIDDLQHHFGDGPCFEAIWTEETVYVPDVLTETRWPAFVRAVGEQTPVRSSLAIQLVVNDVELGALNLHSEKPEAFDEAVTEVAMGLAAHAAIALSGARRGQQFRVALASRDIIGQAKGMIMERYDTDAGRAFGILRQLSQESNVPIVDVARRIVEADHLE</sequence>
<dbReference type="InterPro" id="IPR011006">
    <property type="entry name" value="CheY-like_superfamily"/>
</dbReference>
<reference evidence="6 7" key="2">
    <citation type="journal article" date="2010" name="Stand. Genomic Sci.">
        <title>Complete genome sequence of Gordonia bronchialis type strain (3410).</title>
        <authorList>
            <person name="Ivanova N."/>
            <person name="Sikorski J."/>
            <person name="Jando M."/>
            <person name="Lapidus A."/>
            <person name="Nolan M."/>
            <person name="Lucas S."/>
            <person name="Del Rio T.G."/>
            <person name="Tice H."/>
            <person name="Copeland A."/>
            <person name="Cheng J.F."/>
            <person name="Chen F."/>
            <person name="Bruce D."/>
            <person name="Goodwin L."/>
            <person name="Pitluck S."/>
            <person name="Mavromatis K."/>
            <person name="Ovchinnikova G."/>
            <person name="Pati A."/>
            <person name="Chen A."/>
            <person name="Palaniappan K."/>
            <person name="Land M."/>
            <person name="Hauser L."/>
            <person name="Chang Y.J."/>
            <person name="Jeffries C.D."/>
            <person name="Chain P."/>
            <person name="Saunders E."/>
            <person name="Han C."/>
            <person name="Detter J.C."/>
            <person name="Brettin T."/>
            <person name="Rohde M."/>
            <person name="Goker M."/>
            <person name="Bristow J."/>
            <person name="Eisen J.A."/>
            <person name="Markowitz V."/>
            <person name="Hugenholtz P."/>
            <person name="Klenk H.P."/>
            <person name="Kyrpides N.C."/>
        </authorList>
    </citation>
    <scope>NUCLEOTIDE SEQUENCE [LARGE SCALE GENOMIC DNA]</scope>
    <source>
        <strain evidence="7">ATCC 25592 / DSM 43247 / BCRC 13721 / JCM 3198 / KCTC 3076 / NBRC 16047 / NCTC 10667</strain>
    </source>
</reference>
<feature type="domain" description="ANTAR" evidence="5">
    <location>
        <begin position="184"/>
        <end position="245"/>
    </location>
</feature>
<evidence type="ECO:0000313" key="7">
    <source>
        <dbReference type="Proteomes" id="UP000001219"/>
    </source>
</evidence>
<dbReference type="HOGENOM" id="CLU_074354_2_1_11"/>
<protein>
    <submittedName>
        <fullName evidence="6">ANTAR domain protein</fullName>
    </submittedName>
</protein>
<organism evidence="6 7">
    <name type="scientific">Gordonia bronchialis (strain ATCC 25592 / DSM 43247 / BCRC 13721 / JCM 3198 / KCTC 3076 / NBRC 16047 / NCTC 10667)</name>
    <name type="common">Rhodococcus bronchialis</name>
    <dbReference type="NCBI Taxonomy" id="526226"/>
    <lineage>
        <taxon>Bacteria</taxon>
        <taxon>Bacillati</taxon>
        <taxon>Actinomycetota</taxon>
        <taxon>Actinomycetes</taxon>
        <taxon>Mycobacteriales</taxon>
        <taxon>Gordoniaceae</taxon>
        <taxon>Gordonia</taxon>
    </lineage>
</organism>
<gene>
    <name evidence="6" type="ordered locus">Gbro_4298</name>
</gene>
<dbReference type="KEGG" id="gbr:Gbro_4298"/>
<proteinExistence type="predicted"/>
<name>D0L5V7_GORB4</name>
<evidence type="ECO:0000313" key="6">
    <source>
        <dbReference type="EMBL" id="ACY23443.1"/>
    </source>
</evidence>
<dbReference type="eggNOG" id="COG2203">
    <property type="taxonomic scope" value="Bacteria"/>
</dbReference>
<dbReference type="InterPro" id="IPR003018">
    <property type="entry name" value="GAF"/>
</dbReference>